<keyword evidence="2" id="KW-1185">Reference proteome</keyword>
<evidence type="ECO:0000313" key="2">
    <source>
        <dbReference type="Proteomes" id="UP000595894"/>
    </source>
</evidence>
<organism evidence="1 2">
    <name type="scientific">Sphingomonas aliaeris</name>
    <dbReference type="NCBI Taxonomy" id="2759526"/>
    <lineage>
        <taxon>Bacteria</taxon>
        <taxon>Pseudomonadati</taxon>
        <taxon>Pseudomonadota</taxon>
        <taxon>Alphaproteobacteria</taxon>
        <taxon>Sphingomonadales</taxon>
        <taxon>Sphingomonadaceae</taxon>
        <taxon>Sphingomonas</taxon>
    </lineage>
</organism>
<accession>A0A974NTH6</accession>
<gene>
    <name evidence="1" type="ORF">H5J25_14265</name>
</gene>
<reference evidence="2" key="1">
    <citation type="submission" date="2020-09" db="EMBL/GenBank/DDBJ databases">
        <title>Sphingomonas sp., a new species isolated from pork steak.</title>
        <authorList>
            <person name="Heidler von Heilborn D."/>
        </authorList>
    </citation>
    <scope>NUCLEOTIDE SEQUENCE [LARGE SCALE GENOMIC DNA]</scope>
</reference>
<dbReference type="EMBL" id="CP061035">
    <property type="protein sequence ID" value="QQV76596.1"/>
    <property type="molecule type" value="Genomic_DNA"/>
</dbReference>
<dbReference type="KEGG" id="sari:H5J25_14265"/>
<sequence length="91" mass="9772">MNHPAPISSSITAEVDAQTLALIERLAEKRGVTNAEFAADAIRRVVESEADFDAFVQVGIDAADRGDVVPHKQVMAALDGMIAKHRARCSK</sequence>
<evidence type="ECO:0000313" key="1">
    <source>
        <dbReference type="EMBL" id="QQV76596.1"/>
    </source>
</evidence>
<proteinExistence type="predicted"/>
<protein>
    <submittedName>
        <fullName evidence="1">Ribbon-helix-helix protein, CopG family</fullName>
    </submittedName>
</protein>
<dbReference type="RefSeq" id="WP_202092083.1">
    <property type="nucleotide sequence ID" value="NZ_CP061035.1"/>
</dbReference>
<dbReference type="AlphaFoldDB" id="A0A974NTH6"/>
<dbReference type="Proteomes" id="UP000595894">
    <property type="component" value="Chromosome"/>
</dbReference>
<name>A0A974NTH6_9SPHN</name>